<organism evidence="5 6">
    <name type="scientific">Pedobacter antarcticus</name>
    <dbReference type="NCBI Taxonomy" id="34086"/>
    <lineage>
        <taxon>Bacteria</taxon>
        <taxon>Pseudomonadati</taxon>
        <taxon>Bacteroidota</taxon>
        <taxon>Sphingobacteriia</taxon>
        <taxon>Sphingobacteriales</taxon>
        <taxon>Sphingobacteriaceae</taxon>
        <taxon>Pedobacter</taxon>
    </lineage>
</organism>
<evidence type="ECO:0000256" key="1">
    <source>
        <dbReference type="ARBA" id="ARBA00023015"/>
    </source>
</evidence>
<keyword evidence="2 5" id="KW-0238">DNA-binding</keyword>
<evidence type="ECO:0000256" key="2">
    <source>
        <dbReference type="ARBA" id="ARBA00023125"/>
    </source>
</evidence>
<keyword evidence="1" id="KW-0805">Transcription regulation</keyword>
<sequence>MYQIQSFYMVKKMKHFTKISELHEALGVTPPEHPLFSVAYGERGTCDGNSILEFSSEFYIVGFKKLKSGSMQYGKTKYDHDRGSMSFVKPRQKVAFKNVELEEKGFLVLIHEDFLTGTAFYNEIKKYSYFDYEVNEALHLSPTEEDIIWNLYFSIEKEYKNNTDELSNSIIISHLDAMLKYAQRFYKRQFINRTQLSGSTITKFNELLTANFEERKMKDIGLPTVAFMAEKLHISSRYLTDVLKQETGKTALELIHLFLIAEAKNMLTEGDLNISEISHLLGFENTTYFSRLFKKEVGITPNQFKGRFLN</sequence>
<dbReference type="PRINTS" id="PR00032">
    <property type="entry name" value="HTHARAC"/>
</dbReference>
<name>A0A1I1ZEC8_9SPHI</name>
<accession>A0A1I1ZEC8</accession>
<reference evidence="5 6" key="1">
    <citation type="submission" date="2016-10" db="EMBL/GenBank/DDBJ databases">
        <authorList>
            <person name="de Groot N.N."/>
        </authorList>
    </citation>
    <scope>NUCLEOTIDE SEQUENCE [LARGE SCALE GENOMIC DNA]</scope>
    <source>
        <strain evidence="5 6">ATCC 51969</strain>
    </source>
</reference>
<dbReference type="Proteomes" id="UP000183129">
    <property type="component" value="Unassembled WGS sequence"/>
</dbReference>
<dbReference type="STRING" id="34086.SAMN04488084_101554"/>
<keyword evidence="3" id="KW-0804">Transcription</keyword>
<proteinExistence type="predicted"/>
<dbReference type="SUPFAM" id="SSF46689">
    <property type="entry name" value="Homeodomain-like"/>
    <property type="match status" value="1"/>
</dbReference>
<dbReference type="SMART" id="SM00342">
    <property type="entry name" value="HTH_ARAC"/>
    <property type="match status" value="1"/>
</dbReference>
<dbReference type="InterPro" id="IPR009057">
    <property type="entry name" value="Homeodomain-like_sf"/>
</dbReference>
<dbReference type="InterPro" id="IPR018060">
    <property type="entry name" value="HTH_AraC"/>
</dbReference>
<feature type="domain" description="HTH araC/xylS-type" evidence="4">
    <location>
        <begin position="202"/>
        <end position="307"/>
    </location>
</feature>
<dbReference type="GO" id="GO:0003700">
    <property type="term" value="F:DNA-binding transcription factor activity"/>
    <property type="evidence" value="ECO:0007669"/>
    <property type="project" value="InterPro"/>
</dbReference>
<evidence type="ECO:0000313" key="6">
    <source>
        <dbReference type="Proteomes" id="UP000183129"/>
    </source>
</evidence>
<dbReference type="InterPro" id="IPR020449">
    <property type="entry name" value="Tscrpt_reg_AraC-type_HTH"/>
</dbReference>
<dbReference type="PROSITE" id="PS01124">
    <property type="entry name" value="HTH_ARAC_FAMILY_2"/>
    <property type="match status" value="1"/>
</dbReference>
<evidence type="ECO:0000256" key="3">
    <source>
        <dbReference type="ARBA" id="ARBA00023163"/>
    </source>
</evidence>
<dbReference type="GO" id="GO:0043565">
    <property type="term" value="F:sequence-specific DNA binding"/>
    <property type="evidence" value="ECO:0007669"/>
    <property type="project" value="InterPro"/>
</dbReference>
<dbReference type="PANTHER" id="PTHR43280">
    <property type="entry name" value="ARAC-FAMILY TRANSCRIPTIONAL REGULATOR"/>
    <property type="match status" value="1"/>
</dbReference>
<gene>
    <name evidence="5" type="ORF">SAMN03003324_00011</name>
</gene>
<protein>
    <submittedName>
        <fullName evidence="5">AraC-type DNA-binding protein</fullName>
    </submittedName>
</protein>
<evidence type="ECO:0000313" key="5">
    <source>
        <dbReference type="EMBL" id="SFE30045.1"/>
    </source>
</evidence>
<dbReference type="Pfam" id="PF12833">
    <property type="entry name" value="HTH_18"/>
    <property type="match status" value="1"/>
</dbReference>
<evidence type="ECO:0000259" key="4">
    <source>
        <dbReference type="PROSITE" id="PS01124"/>
    </source>
</evidence>
<dbReference type="PANTHER" id="PTHR43280:SF32">
    <property type="entry name" value="TRANSCRIPTIONAL REGULATORY PROTEIN"/>
    <property type="match status" value="1"/>
</dbReference>
<dbReference type="AlphaFoldDB" id="A0A1I1ZEC8"/>
<dbReference type="EMBL" id="FONS01000001">
    <property type="protein sequence ID" value="SFE30045.1"/>
    <property type="molecule type" value="Genomic_DNA"/>
</dbReference>
<dbReference type="Gene3D" id="1.10.10.60">
    <property type="entry name" value="Homeodomain-like"/>
    <property type="match status" value="2"/>
</dbReference>